<evidence type="ECO:0000259" key="9">
    <source>
        <dbReference type="Pfam" id="PF00288"/>
    </source>
</evidence>
<reference evidence="10" key="2">
    <citation type="submission" date="2020-09" db="EMBL/GenBank/DDBJ databases">
        <authorList>
            <person name="Sun Q."/>
            <person name="Zhou Y."/>
        </authorList>
    </citation>
    <scope>NUCLEOTIDE SEQUENCE</scope>
    <source>
        <strain evidence="10">CGMCC 1.14988</strain>
    </source>
</reference>
<comment type="pathway">
    <text evidence="7">Amino-acid biosynthesis; L-threonine biosynthesis; L-threonine from L-aspartate: step 4/5.</text>
</comment>
<dbReference type="AlphaFoldDB" id="A0A8J3EWM2"/>
<keyword evidence="7" id="KW-0963">Cytoplasm</keyword>
<comment type="function">
    <text evidence="7">Catalyzes the ATP-dependent phosphorylation of L-homoserine to L-homoserine phosphate.</text>
</comment>
<keyword evidence="2 7" id="KW-0808">Transferase</keyword>
<dbReference type="EMBL" id="BMHA01000002">
    <property type="protein sequence ID" value="GGI03982.1"/>
    <property type="molecule type" value="Genomic_DNA"/>
</dbReference>
<dbReference type="PRINTS" id="PR00958">
    <property type="entry name" value="HOMSERKINASE"/>
</dbReference>
<feature type="domain" description="GHMP kinase N-terminal" evidence="9">
    <location>
        <begin position="68"/>
        <end position="150"/>
    </location>
</feature>
<dbReference type="InterPro" id="IPR006204">
    <property type="entry name" value="GHMP_kinase_N_dom"/>
</dbReference>
<dbReference type="Gene3D" id="3.30.230.10">
    <property type="match status" value="1"/>
</dbReference>
<dbReference type="Gene3D" id="3.30.70.890">
    <property type="entry name" value="GHMP kinase, C-terminal domain"/>
    <property type="match status" value="1"/>
</dbReference>
<evidence type="ECO:0000256" key="4">
    <source>
        <dbReference type="ARBA" id="ARBA00022741"/>
    </source>
</evidence>
<dbReference type="GO" id="GO:0005737">
    <property type="term" value="C:cytoplasm"/>
    <property type="evidence" value="ECO:0007669"/>
    <property type="project" value="UniProtKB-SubCell"/>
</dbReference>
<dbReference type="PANTHER" id="PTHR20861:SF1">
    <property type="entry name" value="HOMOSERINE KINASE"/>
    <property type="match status" value="1"/>
</dbReference>
<evidence type="ECO:0000256" key="1">
    <source>
        <dbReference type="ARBA" id="ARBA00022605"/>
    </source>
</evidence>
<dbReference type="GO" id="GO:0005524">
    <property type="term" value="F:ATP binding"/>
    <property type="evidence" value="ECO:0007669"/>
    <property type="project" value="UniProtKB-UniRule"/>
</dbReference>
<keyword evidence="1 7" id="KW-0028">Amino-acid biosynthesis</keyword>
<comment type="caution">
    <text evidence="10">The sequence shown here is derived from an EMBL/GenBank/DDBJ whole genome shotgun (WGS) entry which is preliminary data.</text>
</comment>
<keyword evidence="11" id="KW-1185">Reference proteome</keyword>
<evidence type="ECO:0000256" key="8">
    <source>
        <dbReference type="NCBIfam" id="TIGR00191"/>
    </source>
</evidence>
<dbReference type="InterPro" id="IPR014721">
    <property type="entry name" value="Ribsml_uS5_D2-typ_fold_subgr"/>
</dbReference>
<reference evidence="10" key="1">
    <citation type="journal article" date="2014" name="Int. J. Syst. Evol. Microbiol.">
        <title>Complete genome sequence of Corynebacterium casei LMG S-19264T (=DSM 44701T), isolated from a smear-ripened cheese.</title>
        <authorList>
            <consortium name="US DOE Joint Genome Institute (JGI-PGF)"/>
            <person name="Walter F."/>
            <person name="Albersmeier A."/>
            <person name="Kalinowski J."/>
            <person name="Ruckert C."/>
        </authorList>
    </citation>
    <scope>NUCLEOTIDE SEQUENCE</scope>
    <source>
        <strain evidence="10">CGMCC 1.14988</strain>
    </source>
</reference>
<dbReference type="Pfam" id="PF00288">
    <property type="entry name" value="GHMP_kinases_N"/>
    <property type="match status" value="1"/>
</dbReference>
<gene>
    <name evidence="7 10" type="primary">thrB</name>
    <name evidence="10" type="ORF">GCM10011354_06770</name>
</gene>
<dbReference type="EC" id="2.7.1.39" evidence="7 8"/>
<feature type="binding site" evidence="7">
    <location>
        <begin position="97"/>
        <end position="107"/>
    </location>
    <ligand>
        <name>ATP</name>
        <dbReference type="ChEBI" id="CHEBI:30616"/>
    </ligand>
</feature>
<dbReference type="UniPathway" id="UPA00050">
    <property type="reaction ID" value="UER00064"/>
</dbReference>
<evidence type="ECO:0000256" key="3">
    <source>
        <dbReference type="ARBA" id="ARBA00022697"/>
    </source>
</evidence>
<dbReference type="OrthoDB" id="9769912at2"/>
<keyword evidence="3 7" id="KW-0791">Threonine biosynthesis</keyword>
<evidence type="ECO:0000256" key="6">
    <source>
        <dbReference type="ARBA" id="ARBA00022840"/>
    </source>
</evidence>
<dbReference type="PANTHER" id="PTHR20861">
    <property type="entry name" value="HOMOSERINE/4-DIPHOSPHOCYTIDYL-2-C-METHYL-D-ERYTHRITOL KINASE"/>
    <property type="match status" value="1"/>
</dbReference>
<dbReference type="PIRSF" id="PIRSF000676">
    <property type="entry name" value="Homoser_kin"/>
    <property type="match status" value="1"/>
</dbReference>
<evidence type="ECO:0000256" key="7">
    <source>
        <dbReference type="HAMAP-Rule" id="MF_00384"/>
    </source>
</evidence>
<dbReference type="SUPFAM" id="SSF54211">
    <property type="entry name" value="Ribosomal protein S5 domain 2-like"/>
    <property type="match status" value="1"/>
</dbReference>
<dbReference type="SUPFAM" id="SSF55060">
    <property type="entry name" value="GHMP Kinase, C-terminal domain"/>
    <property type="match status" value="1"/>
</dbReference>
<evidence type="ECO:0000313" key="10">
    <source>
        <dbReference type="EMBL" id="GGI03982.1"/>
    </source>
</evidence>
<proteinExistence type="inferred from homology"/>
<dbReference type="InterPro" id="IPR036554">
    <property type="entry name" value="GHMP_kinase_C_sf"/>
</dbReference>
<protein>
    <recommendedName>
        <fullName evidence="7 8">Homoserine kinase</fullName>
        <shortName evidence="7">HK</shortName>
        <shortName evidence="7">HSK</shortName>
        <ecNumber evidence="7 8">2.7.1.39</ecNumber>
    </recommendedName>
</protein>
<evidence type="ECO:0000256" key="5">
    <source>
        <dbReference type="ARBA" id="ARBA00022777"/>
    </source>
</evidence>
<evidence type="ECO:0000256" key="2">
    <source>
        <dbReference type="ARBA" id="ARBA00022679"/>
    </source>
</evidence>
<keyword evidence="4 7" id="KW-0547">Nucleotide-binding</keyword>
<accession>A0A8J3EWM2</accession>
<comment type="similarity">
    <text evidence="7">Belongs to the GHMP kinase family. Homoserine kinase subfamily.</text>
</comment>
<organism evidence="10 11">
    <name type="scientific">Egicoccus halophilus</name>
    <dbReference type="NCBI Taxonomy" id="1670830"/>
    <lineage>
        <taxon>Bacteria</taxon>
        <taxon>Bacillati</taxon>
        <taxon>Actinomycetota</taxon>
        <taxon>Nitriliruptoria</taxon>
        <taxon>Egicoccales</taxon>
        <taxon>Egicoccaceae</taxon>
        <taxon>Egicoccus</taxon>
    </lineage>
</organism>
<dbReference type="HAMAP" id="MF_00384">
    <property type="entry name" value="Homoser_kinase"/>
    <property type="match status" value="1"/>
</dbReference>
<dbReference type="InterPro" id="IPR020568">
    <property type="entry name" value="Ribosomal_Su5_D2-typ_SF"/>
</dbReference>
<dbReference type="GO" id="GO:0004413">
    <property type="term" value="F:homoserine kinase activity"/>
    <property type="evidence" value="ECO:0007669"/>
    <property type="project" value="UniProtKB-UniRule"/>
</dbReference>
<keyword evidence="5 7" id="KW-0418">Kinase</keyword>
<dbReference type="Proteomes" id="UP000650511">
    <property type="component" value="Unassembled WGS sequence"/>
</dbReference>
<keyword evidence="6 7" id="KW-0067">ATP-binding</keyword>
<dbReference type="RefSeq" id="WP_130650832.1">
    <property type="nucleotide sequence ID" value="NZ_BMHA01000002.1"/>
</dbReference>
<dbReference type="InterPro" id="IPR000870">
    <property type="entry name" value="Homoserine_kinase"/>
</dbReference>
<comment type="catalytic activity">
    <reaction evidence="7">
        <text>L-homoserine + ATP = O-phospho-L-homoserine + ADP + H(+)</text>
        <dbReference type="Rhea" id="RHEA:13985"/>
        <dbReference type="ChEBI" id="CHEBI:15378"/>
        <dbReference type="ChEBI" id="CHEBI:30616"/>
        <dbReference type="ChEBI" id="CHEBI:57476"/>
        <dbReference type="ChEBI" id="CHEBI:57590"/>
        <dbReference type="ChEBI" id="CHEBI:456216"/>
        <dbReference type="EC" id="2.7.1.39"/>
    </reaction>
</comment>
<evidence type="ECO:0000313" key="11">
    <source>
        <dbReference type="Proteomes" id="UP000650511"/>
    </source>
</evidence>
<comment type="subcellular location">
    <subcellularLocation>
        <location evidence="7">Cytoplasm</location>
    </subcellularLocation>
</comment>
<dbReference type="NCBIfam" id="TIGR00191">
    <property type="entry name" value="thrB"/>
    <property type="match status" value="1"/>
</dbReference>
<sequence>MQTSTAGATGVAVTARVPATTANLGPGFDAFGLALACELVVRAVPGGDGPRVTTRGEGAGEVTEGDDNLVWRSLERLCVEQGVEPPPVRLEVVNAIPLERGLGSSSAAIVAGLVLGRALCDVRVGDRQLVELATEIEGHPDNVAPALLGGLVACARDDDGSLVVRRRNPAPGLRPVAFVPQARQATTAARAVLPATLPRAQVAEQAARAGHVLAGLLGAWPVAAGAAGDRLHEPARLEVMTATGAVLAALRERGLHAFLSGAGPTAVCLLDGTAGVELAELEAIGRAHDVTVRSLRPDLRGAFACADGGCALSGVQRTCAHCPRQGL</sequence>
<name>A0A8J3EWM2_9ACTN</name>
<dbReference type="GO" id="GO:0009088">
    <property type="term" value="P:threonine biosynthetic process"/>
    <property type="evidence" value="ECO:0007669"/>
    <property type="project" value="UniProtKB-UniRule"/>
</dbReference>